<proteinExistence type="evidence at transcript level"/>
<name>A9NX62_PICSI</name>
<dbReference type="CDD" id="cd00158">
    <property type="entry name" value="RHOD"/>
    <property type="match status" value="1"/>
</dbReference>
<dbReference type="AlphaFoldDB" id="A9NX62"/>
<dbReference type="PANTHER" id="PTHR34209">
    <property type="entry name" value="RHODANESE/CELL CYCLE CONTROL PHOSPHATASE SUPERFAMILY PROTEIN"/>
    <property type="match status" value="1"/>
</dbReference>
<dbReference type="GO" id="GO:0090333">
    <property type="term" value="P:regulation of stomatal closure"/>
    <property type="evidence" value="ECO:0007669"/>
    <property type="project" value="InterPro"/>
</dbReference>
<evidence type="ECO:0000259" key="1">
    <source>
        <dbReference type="PROSITE" id="PS50206"/>
    </source>
</evidence>
<accession>A9NX62</accession>
<dbReference type="EMBL" id="EF085927">
    <property type="protein sequence ID" value="ABK25223.1"/>
    <property type="molecule type" value="mRNA"/>
</dbReference>
<dbReference type="GO" id="GO:0071277">
    <property type="term" value="P:cellular response to calcium ion"/>
    <property type="evidence" value="ECO:0007669"/>
    <property type="project" value="InterPro"/>
</dbReference>
<dbReference type="InterPro" id="IPR044690">
    <property type="entry name" value="CAS_plant"/>
</dbReference>
<evidence type="ECO:0000313" key="2">
    <source>
        <dbReference type="EMBL" id="ABK25223.1"/>
    </source>
</evidence>
<dbReference type="SUPFAM" id="SSF52821">
    <property type="entry name" value="Rhodanese/Cell cycle control phosphatase"/>
    <property type="match status" value="1"/>
</dbReference>
<organism evidence="2">
    <name type="scientific">Picea sitchensis</name>
    <name type="common">Sitka spruce</name>
    <name type="synonym">Pinus sitchensis</name>
    <dbReference type="NCBI Taxonomy" id="3332"/>
    <lineage>
        <taxon>Eukaryota</taxon>
        <taxon>Viridiplantae</taxon>
        <taxon>Streptophyta</taxon>
        <taxon>Embryophyta</taxon>
        <taxon>Tracheophyta</taxon>
        <taxon>Spermatophyta</taxon>
        <taxon>Pinopsida</taxon>
        <taxon>Pinidae</taxon>
        <taxon>Conifers I</taxon>
        <taxon>Pinales</taxon>
        <taxon>Pinaceae</taxon>
        <taxon>Picea</taxon>
    </lineage>
</organism>
<reference evidence="2" key="1">
    <citation type="journal article" date="2008" name="BMC Genomics">
        <title>A conifer genomics resource of 200,000 spruce (Picea spp.) ESTs and 6,464 high-quality, sequence-finished full-length cDNAs for Sitka spruce (Picea sitchensis).</title>
        <authorList>
            <person name="Ralph S.G."/>
            <person name="Chun H.J."/>
            <person name="Kolosova N."/>
            <person name="Cooper D."/>
            <person name="Oddy C."/>
            <person name="Ritland C.E."/>
            <person name="Kirkpatrick R."/>
            <person name="Moore R."/>
            <person name="Barber S."/>
            <person name="Holt R.A."/>
            <person name="Jones S.J."/>
            <person name="Marra M.A."/>
            <person name="Douglas C.J."/>
            <person name="Ritland K."/>
            <person name="Bohlmann J."/>
        </authorList>
    </citation>
    <scope>NUCLEOTIDE SEQUENCE</scope>
    <source>
        <tissue evidence="2">Green portion of the leader tissue</tissue>
    </source>
</reference>
<dbReference type="InterPro" id="IPR036873">
    <property type="entry name" value="Rhodanese-like_dom_sf"/>
</dbReference>
<dbReference type="InterPro" id="IPR001763">
    <property type="entry name" value="Rhodanese-like_dom"/>
</dbReference>
<dbReference type="Gene3D" id="3.40.250.10">
    <property type="entry name" value="Rhodanese-like domain"/>
    <property type="match status" value="1"/>
</dbReference>
<dbReference type="PANTHER" id="PTHR34209:SF1">
    <property type="entry name" value="CALCIUM SENSING RECEPTOR, CHLOROPLASTIC"/>
    <property type="match status" value="1"/>
</dbReference>
<protein>
    <recommendedName>
        <fullName evidence="1">Rhodanese domain-containing protein</fullName>
    </recommendedName>
</protein>
<dbReference type="PROSITE" id="PS50206">
    <property type="entry name" value="RHODANESE_3"/>
    <property type="match status" value="1"/>
</dbReference>
<dbReference type="GO" id="GO:0009704">
    <property type="term" value="P:de-etiolation"/>
    <property type="evidence" value="ECO:0007669"/>
    <property type="project" value="InterPro"/>
</dbReference>
<feature type="domain" description="Rhodanese" evidence="1">
    <location>
        <begin position="257"/>
        <end position="378"/>
    </location>
</feature>
<sequence length="421" mass="44786">MASKAVGIYGLSGTAAFLDKPFLSSSVKPAFQVHHKAQGKQLPNAHRLRIVASAKWDDNLRKNSHYLPMLLSIFTFVGDAKAVTKEDIVTTLTKVEDAYQKLERATSSAYGVSKDFIEQALKTMKPAMDAAMPYIQKATDSAVQIASPVASDVTQQAQKALESAGVDPKPVVEAAKTAAVVAGGAAEQTTKAIEGAKPVASATIDSLLSSDPIVLAGGAGALILLYLLAPSIFSTISFSVRGYKGDLSPAEALQLLTKQDYVMIDVRTEKEKSKAGIPSVPRSAKNKLLSLAVEEFPNKLRSLLRNSKKVEAEVAALKISYLKRLNKSSRVVIMDSYGDVAKTVARALTDLGFNSTWILTDGFSGGKGWLQSCLGTESYNASFAEILSPSRIIPAGRGRFGTTRSGSQATSRRLLAGGLDD</sequence>
<dbReference type="Pfam" id="PF00581">
    <property type="entry name" value="Rhodanese"/>
    <property type="match status" value="1"/>
</dbReference>